<evidence type="ECO:0008006" key="4">
    <source>
        <dbReference type="Google" id="ProtNLM"/>
    </source>
</evidence>
<evidence type="ECO:0000313" key="3">
    <source>
        <dbReference type="Proteomes" id="UP000320048"/>
    </source>
</evidence>
<gene>
    <name evidence="2" type="ORF">E6H04_05100</name>
</gene>
<feature type="transmembrane region" description="Helical" evidence="1">
    <location>
        <begin position="110"/>
        <end position="133"/>
    </location>
</feature>
<feature type="transmembrane region" description="Helical" evidence="1">
    <location>
        <begin position="59"/>
        <end position="80"/>
    </location>
</feature>
<feature type="transmembrane region" description="Helical" evidence="1">
    <location>
        <begin position="200"/>
        <end position="229"/>
    </location>
</feature>
<protein>
    <recommendedName>
        <fullName evidence="4">ABC transporter permease</fullName>
    </recommendedName>
</protein>
<feature type="transmembrane region" description="Helical" evidence="1">
    <location>
        <begin position="25"/>
        <end position="44"/>
    </location>
</feature>
<feature type="transmembrane region" description="Helical" evidence="1">
    <location>
        <begin position="139"/>
        <end position="162"/>
    </location>
</feature>
<evidence type="ECO:0000313" key="2">
    <source>
        <dbReference type="EMBL" id="TMI82253.1"/>
    </source>
</evidence>
<proteinExistence type="predicted"/>
<dbReference type="AlphaFoldDB" id="A0A537JFE1"/>
<sequence>MGIVSAWGNPVLRGDLRARSGSRKIWIFQASYLGILGALVFLGLPPELSRFSASSETSLYVAVVWVQVALVTYGASACLVQEIAVEGEKGPVDLVYAPFSPGTIVVGKSLASLLTIVFWLLLGAPLLALTIAIRQIPLVALLPVAALIAAVAWGIAQVGLLYSILFEAEFSRILIHWGTLIAVFVVTALLPFPYQSLNPILAATAAAHGMLPGATGVYAVVGIASALWARRRLGRIAVG</sequence>
<organism evidence="2 3">
    <name type="scientific">Candidatus Segetimicrobium genomatis</name>
    <dbReference type="NCBI Taxonomy" id="2569760"/>
    <lineage>
        <taxon>Bacteria</taxon>
        <taxon>Bacillati</taxon>
        <taxon>Candidatus Sysuimicrobiota</taxon>
        <taxon>Candidatus Sysuimicrobiia</taxon>
        <taxon>Candidatus Sysuimicrobiales</taxon>
        <taxon>Candidatus Segetimicrobiaceae</taxon>
        <taxon>Candidatus Segetimicrobium</taxon>
    </lineage>
</organism>
<accession>A0A537JFE1</accession>
<dbReference type="Proteomes" id="UP000320048">
    <property type="component" value="Unassembled WGS sequence"/>
</dbReference>
<feature type="transmembrane region" description="Helical" evidence="1">
    <location>
        <begin position="174"/>
        <end position="194"/>
    </location>
</feature>
<dbReference type="EMBL" id="VBAO01000135">
    <property type="protein sequence ID" value="TMI82253.1"/>
    <property type="molecule type" value="Genomic_DNA"/>
</dbReference>
<name>A0A537JFE1_9BACT</name>
<keyword evidence="1" id="KW-1133">Transmembrane helix</keyword>
<reference evidence="2 3" key="1">
    <citation type="journal article" date="2019" name="Nat. Microbiol.">
        <title>Mediterranean grassland soil C-N compound turnover is dependent on rainfall and depth, and is mediated by genomically divergent microorganisms.</title>
        <authorList>
            <person name="Diamond S."/>
            <person name="Andeer P.F."/>
            <person name="Li Z."/>
            <person name="Crits-Christoph A."/>
            <person name="Burstein D."/>
            <person name="Anantharaman K."/>
            <person name="Lane K.R."/>
            <person name="Thomas B.C."/>
            <person name="Pan C."/>
            <person name="Northen T.R."/>
            <person name="Banfield J.F."/>
        </authorList>
    </citation>
    <scope>NUCLEOTIDE SEQUENCE [LARGE SCALE GENOMIC DNA]</scope>
    <source>
        <strain evidence="2">NP_7</strain>
    </source>
</reference>
<keyword evidence="1" id="KW-0812">Transmembrane</keyword>
<comment type="caution">
    <text evidence="2">The sequence shown here is derived from an EMBL/GenBank/DDBJ whole genome shotgun (WGS) entry which is preliminary data.</text>
</comment>
<evidence type="ECO:0000256" key="1">
    <source>
        <dbReference type="SAM" id="Phobius"/>
    </source>
</evidence>
<keyword evidence="1" id="KW-0472">Membrane</keyword>